<feature type="transmembrane region" description="Helical" evidence="1">
    <location>
        <begin position="105"/>
        <end position="124"/>
    </location>
</feature>
<sequence>MVYLAYVLLGLAALVHVYIFRLESFAWTAPRTRAAFGTSPEEAEVTRALAYNQGFYNLFLAVVLAASIVLRITGQTQASVALAIAGAGSMVAAALVLATSDHSKLRAAAIQGAAPALGLIALALTA</sequence>
<dbReference type="Pfam" id="PF06993">
    <property type="entry name" value="DUF1304"/>
    <property type="match status" value="1"/>
</dbReference>
<accession>A0A853DAB5</accession>
<keyword evidence="3" id="KW-1185">Reference proteome</keyword>
<reference evidence="2 3" key="1">
    <citation type="submission" date="2020-07" db="EMBL/GenBank/DDBJ databases">
        <title>Sequencing the genomes of 1000 actinobacteria strains.</title>
        <authorList>
            <person name="Klenk H.-P."/>
        </authorList>
    </citation>
    <scope>NUCLEOTIDE SEQUENCE [LARGE SCALE GENOMIC DNA]</scope>
    <source>
        <strain evidence="2 3">DSM 29531</strain>
    </source>
</reference>
<proteinExistence type="predicted"/>
<dbReference type="InterPro" id="IPR009732">
    <property type="entry name" value="DUF1304"/>
</dbReference>
<keyword evidence="1" id="KW-0812">Transmembrane</keyword>
<protein>
    <submittedName>
        <fullName evidence="2">Putative membrane protein</fullName>
    </submittedName>
</protein>
<feature type="transmembrane region" description="Helical" evidence="1">
    <location>
        <begin position="80"/>
        <end position="99"/>
    </location>
</feature>
<feature type="transmembrane region" description="Helical" evidence="1">
    <location>
        <begin position="54"/>
        <end position="73"/>
    </location>
</feature>
<evidence type="ECO:0000313" key="2">
    <source>
        <dbReference type="EMBL" id="NYJ74436.1"/>
    </source>
</evidence>
<evidence type="ECO:0000256" key="1">
    <source>
        <dbReference type="SAM" id="Phobius"/>
    </source>
</evidence>
<keyword evidence="1" id="KW-0472">Membrane</keyword>
<comment type="caution">
    <text evidence="2">The sequence shown here is derived from an EMBL/GenBank/DDBJ whole genome shotgun (WGS) entry which is preliminary data.</text>
</comment>
<keyword evidence="1" id="KW-1133">Transmembrane helix</keyword>
<dbReference type="EMBL" id="JACCFW010000001">
    <property type="protein sequence ID" value="NYJ74436.1"/>
    <property type="molecule type" value="Genomic_DNA"/>
</dbReference>
<organism evidence="2 3">
    <name type="scientific">Allobranchiibius huperziae</name>
    <dbReference type="NCBI Taxonomy" id="1874116"/>
    <lineage>
        <taxon>Bacteria</taxon>
        <taxon>Bacillati</taxon>
        <taxon>Actinomycetota</taxon>
        <taxon>Actinomycetes</taxon>
        <taxon>Micrococcales</taxon>
        <taxon>Dermacoccaceae</taxon>
        <taxon>Allobranchiibius</taxon>
    </lineage>
</organism>
<evidence type="ECO:0000313" key="3">
    <source>
        <dbReference type="Proteomes" id="UP000571817"/>
    </source>
</evidence>
<dbReference type="RefSeq" id="WP_179480310.1">
    <property type="nucleotide sequence ID" value="NZ_JACCFW010000001.1"/>
</dbReference>
<dbReference type="PANTHER" id="PTHR38446:SF1">
    <property type="entry name" value="BLL0914 PROTEIN"/>
    <property type="match status" value="1"/>
</dbReference>
<name>A0A853DAB5_9MICO</name>
<dbReference type="AlphaFoldDB" id="A0A853DAB5"/>
<dbReference type="Proteomes" id="UP000571817">
    <property type="component" value="Unassembled WGS sequence"/>
</dbReference>
<dbReference type="PANTHER" id="PTHR38446">
    <property type="entry name" value="BLL0914 PROTEIN"/>
    <property type="match status" value="1"/>
</dbReference>
<gene>
    <name evidence="2" type="ORF">HNR15_001399</name>
</gene>